<sequence length="187" mass="20361">MTGRRPGVCEMGYSLSGKSAAALRSEVASRMWLANAGHRDPGTCWGVRPLAAHTVRRLAQEACMAKRVLAIGIEPGVADYSTFPQLTPELVRNYIETQLLRLRGLGYEVTSCLIDLDAAAEAAVTAALRDESFDCIVIGAGLREPKQRLLLFEKVLNLVHRLAPNAAICFNTTPADTAEAVQRWIEP</sequence>
<evidence type="ECO:0000313" key="2">
    <source>
        <dbReference type="Proteomes" id="UP000002526"/>
    </source>
</evidence>
<dbReference type="eggNOG" id="ENOG5031R5T">
    <property type="taxonomic scope" value="Bacteria"/>
</dbReference>
<dbReference type="AlphaFoldDB" id="Q89Y72"/>
<proteinExistence type="predicted"/>
<dbReference type="KEGG" id="bja:bll0083"/>
<name>Q89Y72_BRADU</name>
<reference evidence="2" key="1">
    <citation type="journal article" date="2002" name="DNA Res.">
        <title>Complete genomic sequence of nitrogen-fixing symbiotic bacterium Bradyrhizobium japonicum USDA110.</title>
        <authorList>
            <person name="Kaneko T."/>
            <person name="Nakamura Y."/>
            <person name="Sato S."/>
            <person name="Minamisawa K."/>
            <person name="Uchiumi T."/>
            <person name="Sasamoto S."/>
            <person name="Watanabe A."/>
            <person name="Idesawa K."/>
            <person name="Iriguchi M."/>
            <person name="Kawashima K."/>
            <person name="Kohara M."/>
            <person name="Matsumoto M."/>
            <person name="Shimpo S."/>
            <person name="Tsuruoka H."/>
            <person name="Wada T."/>
            <person name="Yamada M."/>
            <person name="Tabata S."/>
        </authorList>
    </citation>
    <scope>NUCLEOTIDE SEQUENCE [LARGE SCALE GENOMIC DNA]</scope>
    <source>
        <strain evidence="2">JCM 10833 / BCRC 13528 / IAM 13628 / NBRC 14792 / USDA 110</strain>
    </source>
</reference>
<dbReference type="HOGENOM" id="CLU_1445079_0_0_5"/>
<dbReference type="Proteomes" id="UP000002526">
    <property type="component" value="Chromosome"/>
</dbReference>
<gene>
    <name evidence="1" type="ordered locus">bll0083</name>
</gene>
<dbReference type="OrthoDB" id="1495085at2"/>
<dbReference type="EMBL" id="BA000040">
    <property type="protein sequence ID" value="BAC45348.1"/>
    <property type="molecule type" value="Genomic_DNA"/>
</dbReference>
<dbReference type="PATRIC" id="fig|224911.5.peg.73"/>
<keyword evidence="2" id="KW-1185">Reference proteome</keyword>
<dbReference type="InParanoid" id="Q89Y72"/>
<protein>
    <submittedName>
        <fullName evidence="1">Bll0083 protein</fullName>
    </submittedName>
</protein>
<organism evidence="1 2">
    <name type="scientific">Bradyrhizobium diazoefficiens (strain JCM 10833 / BCRC 13528 / IAM 13628 / NBRC 14792 / USDA 110)</name>
    <dbReference type="NCBI Taxonomy" id="224911"/>
    <lineage>
        <taxon>Bacteria</taxon>
        <taxon>Pseudomonadati</taxon>
        <taxon>Pseudomonadota</taxon>
        <taxon>Alphaproteobacteria</taxon>
        <taxon>Hyphomicrobiales</taxon>
        <taxon>Nitrobacteraceae</taxon>
        <taxon>Bradyrhizobium</taxon>
    </lineage>
</organism>
<dbReference type="EnsemblBacteria" id="BAC45348">
    <property type="protein sequence ID" value="BAC45348"/>
    <property type="gene ID" value="BAC45348"/>
</dbReference>
<accession>Q89Y72</accession>
<evidence type="ECO:0000313" key="1">
    <source>
        <dbReference type="EMBL" id="BAC45348.1"/>
    </source>
</evidence>
<dbReference type="STRING" id="224911.AAV28_39665"/>